<protein>
    <submittedName>
        <fullName evidence="11">Head-to-tail connector protein, podovirus-type</fullName>
    </submittedName>
</protein>
<organism evidence="11">
    <name type="scientific">uncultured Caudovirales phage</name>
    <dbReference type="NCBI Taxonomy" id="2100421"/>
    <lineage>
        <taxon>Viruses</taxon>
        <taxon>Duplodnaviria</taxon>
        <taxon>Heunggongvirae</taxon>
        <taxon>Uroviricota</taxon>
        <taxon>Caudoviricetes</taxon>
        <taxon>Peduoviridae</taxon>
        <taxon>Maltschvirus</taxon>
        <taxon>Maltschvirus maltsch</taxon>
    </lineage>
</organism>
<comment type="function">
    <text evidence="1">Forms the portal vertex of the capsid. This portal plays critical roles in head assembly, genome packaging, neck/tail attachment, and genome ejection. The portal protein multimerizes as a single ring-shaped homododecamer arranged around a central channel.</text>
</comment>
<evidence type="ECO:0000256" key="1">
    <source>
        <dbReference type="ARBA" id="ARBA00003421"/>
    </source>
</evidence>
<keyword evidence="3" id="KW-1244">Viral short tail ejection system</keyword>
<evidence type="ECO:0000256" key="3">
    <source>
        <dbReference type="ARBA" id="ARBA00022470"/>
    </source>
</evidence>
<keyword evidence="10" id="KW-1160">Virus entry into host cell</keyword>
<dbReference type="Pfam" id="PF12236">
    <property type="entry name" value="Head-tail_con"/>
    <property type="match status" value="1"/>
</dbReference>
<evidence type="ECO:0000256" key="5">
    <source>
        <dbReference type="ARBA" id="ARBA00022612"/>
    </source>
</evidence>
<dbReference type="GO" id="GO:0044423">
    <property type="term" value="C:virion component"/>
    <property type="evidence" value="ECO:0007669"/>
    <property type="project" value="UniProtKB-KW"/>
</dbReference>
<proteinExistence type="predicted"/>
<evidence type="ECO:0000256" key="10">
    <source>
        <dbReference type="ARBA" id="ARBA00023296"/>
    </source>
</evidence>
<evidence type="ECO:0000256" key="9">
    <source>
        <dbReference type="ARBA" id="ARBA00023219"/>
    </source>
</evidence>
<evidence type="ECO:0000256" key="6">
    <source>
        <dbReference type="ARBA" id="ARBA00022844"/>
    </source>
</evidence>
<sequence length="587" mass="65206">MATDQYTSSQVQRLPDDYADPMRHQEYLWRRWGALKTERASWDSHARELASLLLPRASRFTTSETNQGGPKHNKIYDNTGLRAARILGAGMMSGLTSPARPWMRFKIADDDLMEYEPVKVWCAETSRLVLSALGKSNAYRVLHQGYIEQGVFGTSASIVMPNKKTLIHSTALTWGEYAIATNAQGMVDTLYREFRMTAVMMAREFGLENCSTQVRNAYAAASLDTWFDVVHSIEPNLDFDERFMDQRAMPFRSCYFELGGEKGKYLRESGFRKFRGLCPRWQTTGQDVYGESPGMEALGDAKQLQHEQFRKAQGIDYQTKPPVSLPTSMKGTEVDMLPGGVTFFDQATGVAGQRQLFDVNLNLQHLLEDIQDVRGRINSAFYADLFLMIANMDRGGDQKTATEIAELHEEKLLMLGPVLEREHNENIEPLVDMTFDALWEQGMIPPPPPELEGMPLETELLGILAQAQKAVQTGTIDRFLGGVMAVAQIHPEVVDKVNGDELVEIYGDSLGVDPRVLVDDRQVAATRQARAQAQQQAKQEAAQTAQADQVAKAGTVATQGGASNLGADVIGMFSGYQSPQAERLGTA</sequence>
<keyword evidence="8" id="KW-1171">Viral genome ejection through host cell envelope</keyword>
<dbReference type="EMBL" id="LR797273">
    <property type="protein sequence ID" value="CAB4198787.1"/>
    <property type="molecule type" value="Genomic_DNA"/>
</dbReference>
<keyword evidence="7" id="KW-0118">Viral capsid assembly</keyword>
<keyword evidence="9" id="KW-0231">Viral genome packaging</keyword>
<evidence type="ECO:0000256" key="8">
    <source>
        <dbReference type="ARBA" id="ARBA00023009"/>
    </source>
</evidence>
<reference evidence="11" key="1">
    <citation type="submission" date="2020-05" db="EMBL/GenBank/DDBJ databases">
        <authorList>
            <person name="Chiriac C."/>
            <person name="Salcher M."/>
            <person name="Ghai R."/>
            <person name="Kavagutti S V."/>
        </authorList>
    </citation>
    <scope>NUCLEOTIDE SEQUENCE</scope>
</reference>
<accession>A0A6J5RWS4</accession>
<dbReference type="InterPro" id="IPR020991">
    <property type="entry name" value="Connector_podovirus"/>
</dbReference>
<dbReference type="GO" id="GO:0099002">
    <property type="term" value="P:symbiont genome ejection through host cell envelope, short tail mechanism"/>
    <property type="evidence" value="ECO:0007669"/>
    <property type="project" value="UniProtKB-KW"/>
</dbReference>
<evidence type="ECO:0000313" key="11">
    <source>
        <dbReference type="EMBL" id="CAB4198787.1"/>
    </source>
</evidence>
<comment type="subcellular location">
    <subcellularLocation>
        <location evidence="2">Virion</location>
    </subcellularLocation>
</comment>
<name>A0A6J5RWS4_9CAUD</name>
<keyword evidence="6" id="KW-0946">Virion</keyword>
<keyword evidence="4" id="KW-1162">Viral penetration into host cytoplasm</keyword>
<evidence type="ECO:0000256" key="2">
    <source>
        <dbReference type="ARBA" id="ARBA00004328"/>
    </source>
</evidence>
<keyword evidence="5" id="KW-1188">Viral release from host cell</keyword>
<evidence type="ECO:0000256" key="4">
    <source>
        <dbReference type="ARBA" id="ARBA00022595"/>
    </source>
</evidence>
<evidence type="ECO:0000256" key="7">
    <source>
        <dbReference type="ARBA" id="ARBA00022950"/>
    </source>
</evidence>
<gene>
    <name evidence="11" type="ORF">UFOVP1324_14</name>
</gene>